<comment type="similarity">
    <text evidence="4">Belongs to the SKAP family.</text>
</comment>
<keyword evidence="18" id="KW-1185">Reference proteome</keyword>
<proteinExistence type="inferred from homology"/>
<gene>
    <name evidence="19" type="primary">SKAP1</name>
</gene>
<dbReference type="GeneID" id="117347307"/>
<evidence type="ECO:0000256" key="5">
    <source>
        <dbReference type="ARBA" id="ARBA00022443"/>
    </source>
</evidence>
<evidence type="ECO:0000256" key="9">
    <source>
        <dbReference type="ARBA" id="ARBA00022859"/>
    </source>
</evidence>
<dbReference type="InParanoid" id="A0A6P8NDP7"/>
<dbReference type="GO" id="GO:0002250">
    <property type="term" value="P:adaptive immune response"/>
    <property type="evidence" value="ECO:0007669"/>
    <property type="project" value="UniProtKB-KW"/>
</dbReference>
<evidence type="ECO:0000256" key="4">
    <source>
        <dbReference type="ARBA" id="ARBA00005864"/>
    </source>
</evidence>
<evidence type="ECO:0000259" key="16">
    <source>
        <dbReference type="PROSITE" id="PS50002"/>
    </source>
</evidence>
<dbReference type="Pfam" id="PF00169">
    <property type="entry name" value="PH"/>
    <property type="match status" value="1"/>
</dbReference>
<evidence type="ECO:0000256" key="11">
    <source>
        <dbReference type="ARBA" id="ARBA00023136"/>
    </source>
</evidence>
<keyword evidence="19" id="KW-0808">Transferase</keyword>
<protein>
    <recommendedName>
        <fullName evidence="13">Src kinase-associated phosphoprotein 1</fullName>
    </recommendedName>
</protein>
<evidence type="ECO:0000259" key="17">
    <source>
        <dbReference type="PROSITE" id="PS50003"/>
    </source>
</evidence>
<evidence type="ECO:0000256" key="8">
    <source>
        <dbReference type="ARBA" id="ARBA00022553"/>
    </source>
</evidence>
<dbReference type="InterPro" id="IPR011993">
    <property type="entry name" value="PH-like_dom_sf"/>
</dbReference>
<dbReference type="RefSeq" id="XP_033773957.1">
    <property type="nucleotide sequence ID" value="XM_033918066.1"/>
</dbReference>
<evidence type="ECO:0000256" key="7">
    <source>
        <dbReference type="ARBA" id="ARBA00022490"/>
    </source>
</evidence>
<dbReference type="CTD" id="8631"/>
<dbReference type="GO" id="GO:0005634">
    <property type="term" value="C:nucleus"/>
    <property type="evidence" value="ECO:0007669"/>
    <property type="project" value="UniProtKB-SubCell"/>
</dbReference>
<evidence type="ECO:0000313" key="18">
    <source>
        <dbReference type="Proteomes" id="UP000515159"/>
    </source>
</evidence>
<dbReference type="InterPro" id="IPR001849">
    <property type="entry name" value="PH_domain"/>
</dbReference>
<feature type="domain" description="PH" evidence="17">
    <location>
        <begin position="114"/>
        <end position="217"/>
    </location>
</feature>
<keyword evidence="12" id="KW-0539">Nucleus</keyword>
<evidence type="ECO:0000256" key="6">
    <source>
        <dbReference type="ARBA" id="ARBA00022475"/>
    </source>
</evidence>
<keyword evidence="9" id="KW-0391">Immunity</keyword>
<dbReference type="FunFam" id="2.30.30.40:FF:000097">
    <property type="entry name" value="Putative src kinase-associated phosphoprotein 2"/>
    <property type="match status" value="1"/>
</dbReference>
<keyword evidence="7" id="KW-0963">Cytoplasm</keyword>
<organism evidence="18 19">
    <name type="scientific">Geotrypetes seraphini</name>
    <name type="common">Gaboon caecilian</name>
    <name type="synonym">Caecilia seraphini</name>
    <dbReference type="NCBI Taxonomy" id="260995"/>
    <lineage>
        <taxon>Eukaryota</taxon>
        <taxon>Metazoa</taxon>
        <taxon>Chordata</taxon>
        <taxon>Craniata</taxon>
        <taxon>Vertebrata</taxon>
        <taxon>Euteleostomi</taxon>
        <taxon>Amphibia</taxon>
        <taxon>Gymnophiona</taxon>
        <taxon>Geotrypetes</taxon>
    </lineage>
</organism>
<dbReference type="PANTHER" id="PTHR15129">
    <property type="entry name" value="SRC-ASSOCIATED ADAPTOR PROTEIN"/>
    <property type="match status" value="1"/>
</dbReference>
<dbReference type="SUPFAM" id="SSF50729">
    <property type="entry name" value="PH domain-like"/>
    <property type="match status" value="1"/>
</dbReference>
<evidence type="ECO:0000256" key="12">
    <source>
        <dbReference type="ARBA" id="ARBA00023242"/>
    </source>
</evidence>
<dbReference type="SMART" id="SM00326">
    <property type="entry name" value="SH3"/>
    <property type="match status" value="1"/>
</dbReference>
<dbReference type="KEGG" id="gsh:117347307"/>
<evidence type="ECO:0000256" key="14">
    <source>
        <dbReference type="PROSITE-ProRule" id="PRU00192"/>
    </source>
</evidence>
<dbReference type="InterPro" id="IPR037781">
    <property type="entry name" value="SKAP_fam"/>
</dbReference>
<keyword evidence="8" id="KW-0597">Phosphoprotein</keyword>
<keyword evidence="10" id="KW-1064">Adaptive immunity</keyword>
<dbReference type="AlphaFoldDB" id="A0A6P8NDP7"/>
<evidence type="ECO:0000256" key="13">
    <source>
        <dbReference type="ARBA" id="ARBA00039670"/>
    </source>
</evidence>
<dbReference type="Gene3D" id="2.30.29.30">
    <property type="entry name" value="Pleckstrin-homology domain (PH domain)/Phosphotyrosine-binding domain (PTB)"/>
    <property type="match status" value="1"/>
</dbReference>
<keyword evidence="6" id="KW-1003">Cell membrane</keyword>
<dbReference type="FunCoup" id="A0A6P8NDP7">
    <property type="interactions" value="986"/>
</dbReference>
<dbReference type="InterPro" id="IPR036028">
    <property type="entry name" value="SH3-like_dom_sf"/>
</dbReference>
<dbReference type="OrthoDB" id="243840at2759"/>
<reference evidence="19" key="1">
    <citation type="submission" date="2025-08" db="UniProtKB">
        <authorList>
            <consortium name="RefSeq"/>
        </authorList>
    </citation>
    <scope>IDENTIFICATION</scope>
</reference>
<dbReference type="Proteomes" id="UP000515159">
    <property type="component" value="Chromosome 13"/>
</dbReference>
<comment type="subcellular location">
    <subcellularLocation>
        <location evidence="2">Cell membrane</location>
    </subcellularLocation>
    <subcellularLocation>
        <location evidence="3">Cytoplasm</location>
    </subcellularLocation>
    <subcellularLocation>
        <location evidence="1">Nucleus</location>
    </subcellularLocation>
</comment>
<evidence type="ECO:0000256" key="3">
    <source>
        <dbReference type="ARBA" id="ARBA00004496"/>
    </source>
</evidence>
<dbReference type="InterPro" id="IPR001452">
    <property type="entry name" value="SH3_domain"/>
</dbReference>
<dbReference type="PRINTS" id="PR00452">
    <property type="entry name" value="SH3DOMAIN"/>
</dbReference>
<dbReference type="PROSITE" id="PS50003">
    <property type="entry name" value="PH_DOMAIN"/>
    <property type="match status" value="1"/>
</dbReference>
<dbReference type="PANTHER" id="PTHR15129:SF1">
    <property type="entry name" value="SRC KINASE-ASSOCIATED PHOSPHOPROTEIN 1"/>
    <property type="match status" value="1"/>
</dbReference>
<evidence type="ECO:0000313" key="19">
    <source>
        <dbReference type="RefSeq" id="XP_033773957.1"/>
    </source>
</evidence>
<dbReference type="GO" id="GO:0005737">
    <property type="term" value="C:cytoplasm"/>
    <property type="evidence" value="ECO:0007669"/>
    <property type="project" value="UniProtKB-SubCell"/>
</dbReference>
<keyword evidence="11" id="KW-0472">Membrane</keyword>
<dbReference type="GO" id="GO:0016301">
    <property type="term" value="F:kinase activity"/>
    <property type="evidence" value="ECO:0007669"/>
    <property type="project" value="UniProtKB-KW"/>
</dbReference>
<dbReference type="Gene3D" id="2.30.30.40">
    <property type="entry name" value="SH3 Domains"/>
    <property type="match status" value="1"/>
</dbReference>
<feature type="domain" description="SH3" evidence="16">
    <location>
        <begin position="290"/>
        <end position="351"/>
    </location>
</feature>
<evidence type="ECO:0000256" key="15">
    <source>
        <dbReference type="SAM" id="MobiDB-lite"/>
    </source>
</evidence>
<keyword evidence="5 14" id="KW-0728">SH3 domain</keyword>
<accession>A0A6P8NDP7</accession>
<dbReference type="Pfam" id="PF00018">
    <property type="entry name" value="SH3_1"/>
    <property type="match status" value="1"/>
</dbReference>
<keyword evidence="19" id="KW-0418">Kinase</keyword>
<dbReference type="SMART" id="SM00233">
    <property type="entry name" value="PH"/>
    <property type="match status" value="1"/>
</dbReference>
<sequence length="355" mass="41360">MQAPVLSEDVLRLLRDVEGYLVECLQNENLSNRARERRDEILLSFRYIKARYHSEFQQRGADSTDTYPTQDSSDDNQSMSYGPSLASDDTSFTSEFQDDDIEEIVLMGAQELKHIVRQGFLEKKCRDHSFFGSEWQKRWCVLSKGIFYYYGSEKGKQPKGAFQIKDYSVQAAPHLRKDSKRESCFELISYDKRTYQFTATSPMEAKEWVDQLKFLMKDISSFTIPFDNEEEEETYDDIDSCDSPNPAPLHTHMNEEDEDIYEVLPDEDLPTLATEDVENRELKTNVSAVDYANYYQALWDCSGDHADELSFQRGDIIYIVSKEYNMYSWWIGELNGQIGIVPKEYLMAAFEMKEV</sequence>
<dbReference type="Gene3D" id="6.10.250.220">
    <property type="match status" value="1"/>
</dbReference>
<dbReference type="SUPFAM" id="SSF50044">
    <property type="entry name" value="SH3-domain"/>
    <property type="match status" value="1"/>
</dbReference>
<evidence type="ECO:0000256" key="2">
    <source>
        <dbReference type="ARBA" id="ARBA00004236"/>
    </source>
</evidence>
<evidence type="ECO:0000256" key="1">
    <source>
        <dbReference type="ARBA" id="ARBA00004123"/>
    </source>
</evidence>
<dbReference type="GO" id="GO:0005886">
    <property type="term" value="C:plasma membrane"/>
    <property type="evidence" value="ECO:0007669"/>
    <property type="project" value="UniProtKB-SubCell"/>
</dbReference>
<name>A0A6P8NDP7_GEOSA</name>
<feature type="region of interest" description="Disordered" evidence="15">
    <location>
        <begin position="59"/>
        <end position="92"/>
    </location>
</feature>
<dbReference type="PROSITE" id="PS50002">
    <property type="entry name" value="SH3"/>
    <property type="match status" value="1"/>
</dbReference>
<evidence type="ECO:0000256" key="10">
    <source>
        <dbReference type="ARBA" id="ARBA00023130"/>
    </source>
</evidence>